<keyword evidence="3" id="KW-0808">Transferase</keyword>
<evidence type="ECO:0000313" key="3">
    <source>
        <dbReference type="EMBL" id="SAL48185.1"/>
    </source>
</evidence>
<keyword evidence="4" id="KW-1185">Reference proteome</keyword>
<evidence type="ECO:0000256" key="1">
    <source>
        <dbReference type="SAM" id="Coils"/>
    </source>
</evidence>
<dbReference type="Proteomes" id="UP000054740">
    <property type="component" value="Unassembled WGS sequence"/>
</dbReference>
<organism evidence="3 4">
    <name type="scientific">Caballeronia cordobensis</name>
    <name type="common">Burkholderia cordobensis</name>
    <dbReference type="NCBI Taxonomy" id="1353886"/>
    <lineage>
        <taxon>Bacteria</taxon>
        <taxon>Pseudomonadati</taxon>
        <taxon>Pseudomonadota</taxon>
        <taxon>Betaproteobacteria</taxon>
        <taxon>Burkholderiales</taxon>
        <taxon>Burkholderiaceae</taxon>
        <taxon>Caballeronia</taxon>
    </lineage>
</organism>
<dbReference type="PANTHER" id="PTHR43861:SF6">
    <property type="entry name" value="METHYLTRANSFERASE TYPE 11"/>
    <property type="match status" value="1"/>
</dbReference>
<feature type="domain" description="Methyltransferase" evidence="2">
    <location>
        <begin position="34"/>
        <end position="144"/>
    </location>
</feature>
<dbReference type="GO" id="GO:0032259">
    <property type="term" value="P:methylation"/>
    <property type="evidence" value="ECO:0007669"/>
    <property type="project" value="UniProtKB-KW"/>
</dbReference>
<gene>
    <name evidence="3" type="ORF">AWB70_03842</name>
</gene>
<dbReference type="Gene3D" id="3.40.50.150">
    <property type="entry name" value="Vaccinia Virus protein VP39"/>
    <property type="match status" value="1"/>
</dbReference>
<evidence type="ECO:0000313" key="4">
    <source>
        <dbReference type="Proteomes" id="UP000054740"/>
    </source>
</evidence>
<dbReference type="SUPFAM" id="SSF53335">
    <property type="entry name" value="S-adenosyl-L-methionine-dependent methyltransferases"/>
    <property type="match status" value="1"/>
</dbReference>
<sequence>MERLEFGGDSRSRYIAIEAAIHIARYLTVKDLCSGRKVLDVACGEGYGSWLISKWGAKSVLGVDISEKAVANAKKRFKADGLTFECGSGEKLAELAGPQQFDLIVSMETIEHVDDPELFLENIKSLASDNATIVISAPNDYWYYDRGGFNEFHKRKFTLEEFKALTEKVLGKAQSWQLGTLGIGFSIAAENGGVPSGNAGTGQDLMLEFKDIDSAVFVPSQIESDVLPPEAAFYVGVWGKRAIPRTMFAGYPVSMNLGRQALFPRDGIWAIKPDATDVLRETTELQRLALKLQQTEADLHAAQTDVLRETTESQRLALKLQQTEDGLHAAQTDILRETTESQRLALKLQQAEAGLHAAQEELHFAKKENERLGMSRRAAQAEVASVWRALEKCERERDATTTRFNGEVQELSEQLDSSHQEIRRLISSVNAANAHLAGVPWNIVRAWWMIRKFVPDFVLRFVGLVLNSMRRSHAR</sequence>
<dbReference type="AlphaFoldDB" id="A0A158HUX5"/>
<dbReference type="EMBL" id="FCNY02000009">
    <property type="protein sequence ID" value="SAL48185.1"/>
    <property type="molecule type" value="Genomic_DNA"/>
</dbReference>
<keyword evidence="1" id="KW-0175">Coiled coil</keyword>
<proteinExistence type="predicted"/>
<dbReference type="InterPro" id="IPR025714">
    <property type="entry name" value="Methyltranfer_dom"/>
</dbReference>
<name>A0A158HUX5_CABCO</name>
<dbReference type="Gene3D" id="1.10.287.1490">
    <property type="match status" value="1"/>
</dbReference>
<accession>A0A158HUX5</accession>
<dbReference type="CDD" id="cd02440">
    <property type="entry name" value="AdoMet_MTases"/>
    <property type="match status" value="1"/>
</dbReference>
<evidence type="ECO:0000259" key="2">
    <source>
        <dbReference type="Pfam" id="PF13847"/>
    </source>
</evidence>
<reference evidence="4" key="1">
    <citation type="submission" date="2016-01" db="EMBL/GenBank/DDBJ databases">
        <authorList>
            <person name="Peeters C."/>
        </authorList>
    </citation>
    <scope>NUCLEOTIDE SEQUENCE [LARGE SCALE GENOMIC DNA]</scope>
</reference>
<feature type="coiled-coil region" evidence="1">
    <location>
        <begin position="341"/>
        <end position="375"/>
    </location>
</feature>
<dbReference type="GO" id="GO:0008168">
    <property type="term" value="F:methyltransferase activity"/>
    <property type="evidence" value="ECO:0007669"/>
    <property type="project" value="UniProtKB-KW"/>
</dbReference>
<dbReference type="InterPro" id="IPR029063">
    <property type="entry name" value="SAM-dependent_MTases_sf"/>
</dbReference>
<keyword evidence="3" id="KW-0489">Methyltransferase</keyword>
<feature type="coiled-coil region" evidence="1">
    <location>
        <begin position="278"/>
        <end position="305"/>
    </location>
</feature>
<dbReference type="PANTHER" id="PTHR43861">
    <property type="entry name" value="TRANS-ACONITATE 2-METHYLTRANSFERASE-RELATED"/>
    <property type="match status" value="1"/>
</dbReference>
<dbReference type="RefSeq" id="WP_053569534.1">
    <property type="nucleotide sequence ID" value="NZ_FCNY02000009.1"/>
</dbReference>
<protein>
    <submittedName>
        <fullName evidence="3">Type 11 methyltransferase</fullName>
    </submittedName>
</protein>
<dbReference type="Pfam" id="PF13847">
    <property type="entry name" value="Methyltransf_31"/>
    <property type="match status" value="1"/>
</dbReference>